<keyword evidence="6 10" id="KW-0812">Transmembrane</keyword>
<evidence type="ECO:0000256" key="6">
    <source>
        <dbReference type="ARBA" id="ARBA00022692"/>
    </source>
</evidence>
<dbReference type="Gene3D" id="3.30.565.10">
    <property type="entry name" value="Histidine kinase-like ATPase, C-terminal domain"/>
    <property type="match status" value="1"/>
</dbReference>
<evidence type="ECO:0000256" key="3">
    <source>
        <dbReference type="ARBA" id="ARBA00012438"/>
    </source>
</evidence>
<dbReference type="InterPro" id="IPR004358">
    <property type="entry name" value="Sig_transdc_His_kin-like_C"/>
</dbReference>
<organism evidence="12 13">
    <name type="scientific">Paracoccus yeei</name>
    <dbReference type="NCBI Taxonomy" id="147645"/>
    <lineage>
        <taxon>Bacteria</taxon>
        <taxon>Pseudomonadati</taxon>
        <taxon>Pseudomonadota</taxon>
        <taxon>Alphaproteobacteria</taxon>
        <taxon>Rhodobacterales</taxon>
        <taxon>Paracoccaceae</taxon>
        <taxon>Paracoccus</taxon>
    </lineage>
</organism>
<dbReference type="PROSITE" id="PS50109">
    <property type="entry name" value="HIS_KIN"/>
    <property type="match status" value="1"/>
</dbReference>
<evidence type="ECO:0000313" key="13">
    <source>
        <dbReference type="Proteomes" id="UP000191257"/>
    </source>
</evidence>
<dbReference type="EC" id="2.7.13.3" evidence="3"/>
<evidence type="ECO:0000256" key="5">
    <source>
        <dbReference type="ARBA" id="ARBA00022679"/>
    </source>
</evidence>
<keyword evidence="4" id="KW-0597">Phosphoprotein</keyword>
<dbReference type="SUPFAM" id="SSF47384">
    <property type="entry name" value="Homodimeric domain of signal transducing histidine kinase"/>
    <property type="match status" value="1"/>
</dbReference>
<dbReference type="STRING" id="147645.A6J80_19380"/>
<evidence type="ECO:0000256" key="4">
    <source>
        <dbReference type="ARBA" id="ARBA00022553"/>
    </source>
</evidence>
<dbReference type="KEGG" id="pye:A6J80_19380"/>
<dbReference type="PANTHER" id="PTHR45436">
    <property type="entry name" value="SENSOR HISTIDINE KINASE YKOH"/>
    <property type="match status" value="1"/>
</dbReference>
<dbReference type="CDD" id="cd00082">
    <property type="entry name" value="HisKA"/>
    <property type="match status" value="1"/>
</dbReference>
<gene>
    <name evidence="12" type="ORF">A6J80_19380</name>
</gene>
<dbReference type="AlphaFoldDB" id="A0A1V0GWP0"/>
<evidence type="ECO:0000259" key="11">
    <source>
        <dbReference type="PROSITE" id="PS50109"/>
    </source>
</evidence>
<name>A0A1V0GWP0_9RHOB</name>
<keyword evidence="5" id="KW-0808">Transferase</keyword>
<dbReference type="Gene3D" id="1.10.287.130">
    <property type="match status" value="1"/>
</dbReference>
<comment type="catalytic activity">
    <reaction evidence="1">
        <text>ATP + protein L-histidine = ADP + protein N-phospho-L-histidine.</text>
        <dbReference type="EC" id="2.7.13.3"/>
    </reaction>
</comment>
<dbReference type="RefSeq" id="WP_080622616.1">
    <property type="nucleotide sequence ID" value="NZ_CAWMZI010000001.1"/>
</dbReference>
<dbReference type="InterPro" id="IPR003594">
    <property type="entry name" value="HATPase_dom"/>
</dbReference>
<dbReference type="EMBL" id="CP020442">
    <property type="protein sequence ID" value="ARC38238.1"/>
    <property type="molecule type" value="Genomic_DNA"/>
</dbReference>
<dbReference type="InterPro" id="IPR036890">
    <property type="entry name" value="HATPase_C_sf"/>
</dbReference>
<protein>
    <recommendedName>
        <fullName evidence="3">histidine kinase</fullName>
        <ecNumber evidence="3">2.7.13.3</ecNumber>
    </recommendedName>
</protein>
<reference evidence="12" key="1">
    <citation type="submission" date="2017-12" db="EMBL/GenBank/DDBJ databases">
        <title>FDA dAtabase for Regulatory Grade micrObial Sequences (FDA-ARGOS): Supporting development and validation of Infectious Disease Dx tests.</title>
        <authorList>
            <person name="Campos J."/>
            <person name="Goldberg B."/>
            <person name="Tallon L."/>
            <person name="Sadzewicz L."/>
            <person name="Sengamalay N."/>
            <person name="Ott S."/>
            <person name="Godinez A."/>
            <person name="Nagaraj S."/>
            <person name="Vyas G."/>
            <person name="Aluvathingal J."/>
            <person name="Nadendla S."/>
            <person name="Geyer C."/>
            <person name="Nandy P."/>
            <person name="Hobson J."/>
            <person name="Sichtig H."/>
        </authorList>
    </citation>
    <scope>NUCLEOTIDE SEQUENCE</scope>
    <source>
        <strain evidence="12">FDAARGOS_252</strain>
    </source>
</reference>
<evidence type="ECO:0000256" key="10">
    <source>
        <dbReference type="SAM" id="Phobius"/>
    </source>
</evidence>
<dbReference type="InterPro" id="IPR036097">
    <property type="entry name" value="HisK_dim/P_sf"/>
</dbReference>
<evidence type="ECO:0000256" key="9">
    <source>
        <dbReference type="ARBA" id="ARBA00023136"/>
    </source>
</evidence>
<evidence type="ECO:0000313" key="12">
    <source>
        <dbReference type="EMBL" id="ARC38238.1"/>
    </source>
</evidence>
<dbReference type="Proteomes" id="UP000191257">
    <property type="component" value="Chromosome"/>
</dbReference>
<dbReference type="InterPro" id="IPR005467">
    <property type="entry name" value="His_kinase_dom"/>
</dbReference>
<dbReference type="eggNOG" id="COG0642">
    <property type="taxonomic scope" value="Bacteria"/>
</dbReference>
<dbReference type="InterPro" id="IPR050428">
    <property type="entry name" value="TCS_sensor_his_kinase"/>
</dbReference>
<dbReference type="PRINTS" id="PR00344">
    <property type="entry name" value="BCTRLSENSOR"/>
</dbReference>
<dbReference type="GO" id="GO:0005886">
    <property type="term" value="C:plasma membrane"/>
    <property type="evidence" value="ECO:0007669"/>
    <property type="project" value="TreeGrafter"/>
</dbReference>
<dbReference type="PANTHER" id="PTHR45436:SF5">
    <property type="entry name" value="SENSOR HISTIDINE KINASE TRCS"/>
    <property type="match status" value="1"/>
</dbReference>
<dbReference type="SMART" id="SM00387">
    <property type="entry name" value="HATPase_c"/>
    <property type="match status" value="1"/>
</dbReference>
<sequence>MKVSIRWRMMLAGALAIVVALALSSVGLALLFDRHVERIAQADLKSRALALASMVERLPPGRPALRPVPLDPLYEQVFSGHYWQIRLGDDLRHSRSLWDANLPMVEGPPVPGRLTMLDLTGPQSESLIALQQDLLIGSGVDAVPLQILVALDRNELALARRGFMRDLLPYLSLLGALLLTAFFVQISVGLQPLAQVGARVAELARGARTRIGTDMPAEVVPLASQIDTLLDARDRELARARHRAADLAHGLKTPLQALMGDARQLRDSGQHEIAESIETIAAAMRRHVDRELARARIQTDRAAAGADPAQVLRKLVEVLRRTPQGGLIDWRIEAPEPLRARIDAGDLTEALGALMENAMRHAHETVTASVRAEGGKVAIRVRDDGPGVPEADLTRLTQRGLSLDPESEGQGIGLALVAGVADAAGGRLRMRNARPGLEVLLTLDPAAR</sequence>
<evidence type="ECO:0000256" key="8">
    <source>
        <dbReference type="ARBA" id="ARBA00022989"/>
    </source>
</evidence>
<dbReference type="GO" id="GO:0000155">
    <property type="term" value="F:phosphorelay sensor kinase activity"/>
    <property type="evidence" value="ECO:0007669"/>
    <property type="project" value="InterPro"/>
</dbReference>
<keyword evidence="9 10" id="KW-0472">Membrane</keyword>
<proteinExistence type="predicted"/>
<keyword evidence="8 10" id="KW-1133">Transmembrane helix</keyword>
<dbReference type="SUPFAM" id="SSF55874">
    <property type="entry name" value="ATPase domain of HSP90 chaperone/DNA topoisomerase II/histidine kinase"/>
    <property type="match status" value="1"/>
</dbReference>
<dbReference type="InterPro" id="IPR003661">
    <property type="entry name" value="HisK_dim/P_dom"/>
</dbReference>
<keyword evidence="7 12" id="KW-0418">Kinase</keyword>
<evidence type="ECO:0000256" key="7">
    <source>
        <dbReference type="ARBA" id="ARBA00022777"/>
    </source>
</evidence>
<accession>A0A1V0GWP0</accession>
<feature type="domain" description="Histidine kinase" evidence="11">
    <location>
        <begin position="246"/>
        <end position="447"/>
    </location>
</feature>
<comment type="subcellular location">
    <subcellularLocation>
        <location evidence="2">Membrane</location>
    </subcellularLocation>
</comment>
<evidence type="ECO:0000256" key="2">
    <source>
        <dbReference type="ARBA" id="ARBA00004370"/>
    </source>
</evidence>
<evidence type="ECO:0000256" key="1">
    <source>
        <dbReference type="ARBA" id="ARBA00000085"/>
    </source>
</evidence>
<feature type="transmembrane region" description="Helical" evidence="10">
    <location>
        <begin position="167"/>
        <end position="190"/>
    </location>
</feature>
<keyword evidence="13" id="KW-1185">Reference proteome</keyword>
<dbReference type="Pfam" id="PF02518">
    <property type="entry name" value="HATPase_c"/>
    <property type="match status" value="1"/>
</dbReference>